<dbReference type="RefSeq" id="WP_174680090.1">
    <property type="nucleotide sequence ID" value="NZ_JABUQZ010000001.1"/>
</dbReference>
<reference evidence="2 3" key="1">
    <citation type="submission" date="2020-06" db="EMBL/GenBank/DDBJ databases">
        <title>Haloterrigena sp. nov., an extremely halophilic archaeon isolated from a saline sediment.</title>
        <authorList>
            <person name="Liu B.-B."/>
        </authorList>
    </citation>
    <scope>NUCLEOTIDE SEQUENCE [LARGE SCALE GENOMIC DNA]</scope>
    <source>
        <strain evidence="2 3">SYSU A558-1</strain>
    </source>
</reference>
<feature type="region of interest" description="Disordered" evidence="1">
    <location>
        <begin position="24"/>
        <end position="83"/>
    </location>
</feature>
<sequence length="251" mass="27646">MDRRRFLAASGPSVAVAVAGCLRGGRLSDGSDDENGADDGSGPGTEADDDGTSVEEDRRVTKPPQKIEPPEPPDDPEAFDEWNDGYLGEHMATEPSLAFDPLSVRVGWVRDTGLELGATERRADEAYEARVVADEDDYEETFYRDRMDGSLRSRLDGVDFDESVLVIVESGFGSSSVDHRWVRVEADGAVVHLHGYDTAPYERNSDIDSRFSVLEIERPSEGFDLARVSLTVDDERRVRFNSTEGIVALEV</sequence>
<protein>
    <submittedName>
        <fullName evidence="2">Uncharacterized protein</fullName>
    </submittedName>
</protein>
<evidence type="ECO:0000313" key="3">
    <source>
        <dbReference type="Proteomes" id="UP001016761"/>
    </source>
</evidence>
<keyword evidence="3" id="KW-1185">Reference proteome</keyword>
<proteinExistence type="predicted"/>
<gene>
    <name evidence="2" type="ORF">HTZ84_07450</name>
</gene>
<dbReference type="EMBL" id="JABUQZ010000001">
    <property type="protein sequence ID" value="NUC72143.1"/>
    <property type="molecule type" value="Genomic_DNA"/>
</dbReference>
<evidence type="ECO:0000313" key="2">
    <source>
        <dbReference type="EMBL" id="NUC72143.1"/>
    </source>
</evidence>
<dbReference type="PROSITE" id="PS51257">
    <property type="entry name" value="PROKAR_LIPOPROTEIN"/>
    <property type="match status" value="1"/>
</dbReference>
<organism evidence="2 3">
    <name type="scientific">Haloterrigena gelatinilytica</name>
    <dbReference type="NCBI Taxonomy" id="2741724"/>
    <lineage>
        <taxon>Archaea</taxon>
        <taxon>Methanobacteriati</taxon>
        <taxon>Methanobacteriota</taxon>
        <taxon>Stenosarchaea group</taxon>
        <taxon>Halobacteria</taxon>
        <taxon>Halobacteriales</taxon>
        <taxon>Natrialbaceae</taxon>
        <taxon>Haloterrigena</taxon>
    </lineage>
</organism>
<dbReference type="Proteomes" id="UP001016761">
    <property type="component" value="Unassembled WGS sequence"/>
</dbReference>
<accession>A0ABX2LB72</accession>
<name>A0ABX2LB72_9EURY</name>
<comment type="caution">
    <text evidence="2">The sequence shown here is derived from an EMBL/GenBank/DDBJ whole genome shotgun (WGS) entry which is preliminary data.</text>
</comment>
<evidence type="ECO:0000256" key="1">
    <source>
        <dbReference type="SAM" id="MobiDB-lite"/>
    </source>
</evidence>
<feature type="compositionally biased region" description="Acidic residues" evidence="1">
    <location>
        <begin position="71"/>
        <end position="83"/>
    </location>
</feature>